<keyword evidence="3" id="KW-1185">Reference proteome</keyword>
<evidence type="ECO:0000313" key="3">
    <source>
        <dbReference type="Proteomes" id="UP000078576"/>
    </source>
</evidence>
<sequence>MPVLPSLHWRDFNPGLPSAQFRQQWKHPSDVFSVLLILGGDVVAHALAQLVGSRLTPVAFSFGWVSYAVTAVTAVVGDNKLMPVADCSCKVINGSTGFVRDNYNWIIGRIVRDFEMWMEEDSPETKPISTRLEEILNLQWKKLLADAAAEARKTGAKPQQPRRPPKAGLCVSIYRAQEARPGHPGYDRHYFTGFITCIIQLGLAAIPCGLYGDWSILLITTAGIILSFASGAIPQWSMEKWACRRNTKKTVVLTRGNGSQHAIVIIGDGKGLDLEDLAAADGTSLPSGQTRFCVIALATLWILLLITASGIQNNTWFLLAIGAVGILQNIYVAGAWRSPSAFGVPLEFVEVIADNKVMKTLYKVEERYQRLGRSMLGTFFPGDLREDEQKQWDLYAAIAKNKGEGGS</sequence>
<keyword evidence="1" id="KW-0812">Transmembrane</keyword>
<feature type="transmembrane region" description="Helical" evidence="1">
    <location>
        <begin position="31"/>
        <end position="52"/>
    </location>
</feature>
<dbReference type="OrthoDB" id="1937642at2759"/>
<feature type="transmembrane region" description="Helical" evidence="1">
    <location>
        <begin position="190"/>
        <end position="210"/>
    </location>
</feature>
<keyword evidence="1" id="KW-0472">Membrane</keyword>
<feature type="transmembrane region" description="Helical" evidence="1">
    <location>
        <begin position="58"/>
        <end position="76"/>
    </location>
</feature>
<evidence type="ECO:0000256" key="1">
    <source>
        <dbReference type="SAM" id="Phobius"/>
    </source>
</evidence>
<proteinExistence type="predicted"/>
<evidence type="ECO:0000313" key="2">
    <source>
        <dbReference type="EMBL" id="KUI62541.1"/>
    </source>
</evidence>
<accession>A0A194VFI5</accession>
<name>A0A194VFI5_CYTMA</name>
<dbReference type="AlphaFoldDB" id="A0A194VFI5"/>
<dbReference type="Proteomes" id="UP000078576">
    <property type="component" value="Unassembled WGS sequence"/>
</dbReference>
<organism evidence="2 3">
    <name type="scientific">Cytospora mali</name>
    <name type="common">Apple Valsa canker fungus</name>
    <name type="synonym">Valsa mali</name>
    <dbReference type="NCBI Taxonomy" id="578113"/>
    <lineage>
        <taxon>Eukaryota</taxon>
        <taxon>Fungi</taxon>
        <taxon>Dikarya</taxon>
        <taxon>Ascomycota</taxon>
        <taxon>Pezizomycotina</taxon>
        <taxon>Sordariomycetes</taxon>
        <taxon>Sordariomycetidae</taxon>
        <taxon>Diaporthales</taxon>
        <taxon>Cytosporaceae</taxon>
        <taxon>Cytospora</taxon>
    </lineage>
</organism>
<feature type="transmembrane region" description="Helical" evidence="1">
    <location>
        <begin position="216"/>
        <end position="236"/>
    </location>
</feature>
<feature type="transmembrane region" description="Helical" evidence="1">
    <location>
        <begin position="317"/>
        <end position="336"/>
    </location>
</feature>
<keyword evidence="1" id="KW-1133">Transmembrane helix</keyword>
<dbReference type="EMBL" id="KN714818">
    <property type="protein sequence ID" value="KUI62541.1"/>
    <property type="molecule type" value="Genomic_DNA"/>
</dbReference>
<protein>
    <submittedName>
        <fullName evidence="2">Uncharacterized protein</fullName>
    </submittedName>
</protein>
<gene>
    <name evidence="2" type="ORF">VP1G_09659</name>
</gene>
<feature type="transmembrane region" description="Helical" evidence="1">
    <location>
        <begin position="292"/>
        <end position="311"/>
    </location>
</feature>
<reference evidence="3" key="1">
    <citation type="submission" date="2014-12" db="EMBL/GenBank/DDBJ databases">
        <title>Genome Sequence of Valsa Canker Pathogens Uncovers a Specific Adaption of Colonization on Woody Bark.</title>
        <authorList>
            <person name="Yin Z."/>
            <person name="Liu H."/>
            <person name="Gao X."/>
            <person name="Li Z."/>
            <person name="Song N."/>
            <person name="Ke X."/>
            <person name="Dai Q."/>
            <person name="Wu Y."/>
            <person name="Sun Y."/>
            <person name="Xu J.-R."/>
            <person name="Kang Z.K."/>
            <person name="Wang L."/>
            <person name="Huang L."/>
        </authorList>
    </citation>
    <scope>NUCLEOTIDE SEQUENCE [LARGE SCALE GENOMIC DNA]</scope>
    <source>
        <strain evidence="3">SXYL134</strain>
    </source>
</reference>
<dbReference type="STRING" id="694573.A0A194VFI5"/>